<evidence type="ECO:0000313" key="2">
    <source>
        <dbReference type="EMBL" id="PKI18286.1"/>
    </source>
</evidence>
<dbReference type="AlphaFoldDB" id="A0A2I0HEN8"/>
<keyword evidence="1" id="KW-0175">Coiled coil</keyword>
<evidence type="ECO:0000256" key="1">
    <source>
        <dbReference type="SAM" id="Coils"/>
    </source>
</evidence>
<proteinExistence type="predicted"/>
<sequence>SAQEEAEEWKRKYDIAVREAKAALEKAAIAQERTNKEMQLREDAIRAEFSSGLAEKEEELREKAAKIEYAEQCLTMIKSELK</sequence>
<accession>A0A2I0HEN8</accession>
<keyword evidence="3" id="KW-1185">Reference proteome</keyword>
<evidence type="ECO:0000313" key="3">
    <source>
        <dbReference type="Proteomes" id="UP000233551"/>
    </source>
</evidence>
<reference evidence="2 3" key="1">
    <citation type="submission" date="2017-11" db="EMBL/GenBank/DDBJ databases">
        <title>De-novo sequencing of pomegranate (Punica granatum L.) genome.</title>
        <authorList>
            <person name="Akparov Z."/>
            <person name="Amiraslanov A."/>
            <person name="Hajiyeva S."/>
            <person name="Abbasov M."/>
            <person name="Kaur K."/>
            <person name="Hamwieh A."/>
            <person name="Solovyev V."/>
            <person name="Salamov A."/>
            <person name="Braich B."/>
            <person name="Kosarev P."/>
            <person name="Mahmoud A."/>
            <person name="Hajiyev E."/>
            <person name="Babayeva S."/>
            <person name="Izzatullayeva V."/>
            <person name="Mammadov A."/>
            <person name="Mammadov A."/>
            <person name="Sharifova S."/>
            <person name="Ojaghi J."/>
            <person name="Eynullazada K."/>
            <person name="Bayramov B."/>
            <person name="Abdulazimova A."/>
            <person name="Shahmuradov I."/>
        </authorList>
    </citation>
    <scope>NUCLEOTIDE SEQUENCE [LARGE SCALE GENOMIC DNA]</scope>
    <source>
        <strain evidence="3">cv. AG2017</strain>
        <tissue evidence="2">Leaf</tissue>
    </source>
</reference>
<feature type="non-terminal residue" evidence="2">
    <location>
        <position position="82"/>
    </location>
</feature>
<organism evidence="2 3">
    <name type="scientific">Punica granatum</name>
    <name type="common">Pomegranate</name>
    <dbReference type="NCBI Taxonomy" id="22663"/>
    <lineage>
        <taxon>Eukaryota</taxon>
        <taxon>Viridiplantae</taxon>
        <taxon>Streptophyta</taxon>
        <taxon>Embryophyta</taxon>
        <taxon>Tracheophyta</taxon>
        <taxon>Spermatophyta</taxon>
        <taxon>Magnoliopsida</taxon>
        <taxon>eudicotyledons</taxon>
        <taxon>Gunneridae</taxon>
        <taxon>Pentapetalae</taxon>
        <taxon>rosids</taxon>
        <taxon>malvids</taxon>
        <taxon>Myrtales</taxon>
        <taxon>Lythraceae</taxon>
        <taxon>Punica</taxon>
    </lineage>
</organism>
<gene>
    <name evidence="2" type="ORF">CRG98_049440</name>
</gene>
<feature type="coiled-coil region" evidence="1">
    <location>
        <begin position="6"/>
        <end position="73"/>
    </location>
</feature>
<dbReference type="Proteomes" id="UP000233551">
    <property type="component" value="Unassembled WGS sequence"/>
</dbReference>
<protein>
    <submittedName>
        <fullName evidence="2">Uncharacterized protein</fullName>
    </submittedName>
</protein>
<dbReference type="EMBL" id="PGOL01039867">
    <property type="protein sequence ID" value="PKI18286.1"/>
    <property type="molecule type" value="Genomic_DNA"/>
</dbReference>
<feature type="non-terminal residue" evidence="2">
    <location>
        <position position="1"/>
    </location>
</feature>
<comment type="caution">
    <text evidence="2">The sequence shown here is derived from an EMBL/GenBank/DDBJ whole genome shotgun (WGS) entry which is preliminary data.</text>
</comment>
<dbReference type="STRING" id="22663.A0A2I0HEN8"/>
<name>A0A2I0HEN8_PUNGR</name>